<organism evidence="2 3">
    <name type="scientific">Lactobacillus nasalidis</name>
    <dbReference type="NCBI Taxonomy" id="2797258"/>
    <lineage>
        <taxon>Bacteria</taxon>
        <taxon>Bacillati</taxon>
        <taxon>Bacillota</taxon>
        <taxon>Bacilli</taxon>
        <taxon>Lactobacillales</taxon>
        <taxon>Lactobacillaceae</taxon>
        <taxon>Lactobacillus</taxon>
    </lineage>
</organism>
<keyword evidence="1" id="KW-0812">Transmembrane</keyword>
<comment type="caution">
    <text evidence="2">The sequence shown here is derived from an EMBL/GenBank/DDBJ whole genome shotgun (WGS) entry which is preliminary data.</text>
</comment>
<protein>
    <recommendedName>
        <fullName evidence="4">YcxB-like protein domain-containing protein</fullName>
    </recommendedName>
</protein>
<evidence type="ECO:0008006" key="4">
    <source>
        <dbReference type="Google" id="ProtNLM"/>
    </source>
</evidence>
<keyword evidence="3" id="KW-1185">Reference proteome</keyword>
<feature type="transmembrane region" description="Helical" evidence="1">
    <location>
        <begin position="56"/>
        <end position="74"/>
    </location>
</feature>
<accession>A0ABQ3W407</accession>
<proteinExistence type="predicted"/>
<feature type="transmembrane region" description="Helical" evidence="1">
    <location>
        <begin position="32"/>
        <end position="50"/>
    </location>
</feature>
<name>A0ABQ3W407_9LACO</name>
<evidence type="ECO:0000313" key="2">
    <source>
        <dbReference type="EMBL" id="GHW01203.1"/>
    </source>
</evidence>
<evidence type="ECO:0000313" key="3">
    <source>
        <dbReference type="Proteomes" id="UP000616547"/>
    </source>
</evidence>
<dbReference type="EMBL" id="BOCI01000239">
    <property type="protein sequence ID" value="GHW01203.1"/>
    <property type="molecule type" value="Genomic_DNA"/>
</dbReference>
<gene>
    <name evidence="2" type="ORF">lacNasYZ03_08900</name>
</gene>
<dbReference type="RefSeq" id="WP_201331651.1">
    <property type="nucleotide sequence ID" value="NZ_BOCG01000474.1"/>
</dbReference>
<dbReference type="Proteomes" id="UP000616547">
    <property type="component" value="Unassembled WGS sequence"/>
</dbReference>
<keyword evidence="1" id="KW-0472">Membrane</keyword>
<sequence>MAQALYVSELRMDLAEYTRMAMKVTEKSRRRIIMIAETIWILAGIAAFLFRQYDLTVLLAVVIAFYPAAIVYLYKRRLKKIYESMPAIKDDYIRYEFYPDHFLVLTNRGDGDYRYEQIVQYLEGQEEIVLLADQNQGMLLLKKNCSPELISFLREKYQQ</sequence>
<evidence type="ECO:0000256" key="1">
    <source>
        <dbReference type="SAM" id="Phobius"/>
    </source>
</evidence>
<keyword evidence="1" id="KW-1133">Transmembrane helix</keyword>
<reference evidence="3" key="1">
    <citation type="submission" date="2021-01" db="EMBL/GenBank/DDBJ databases">
        <title>Draft genome sequence of Nasalis larvatus strain YZ03.</title>
        <authorList>
            <person name="Suzuki-Hashido N."/>
            <person name="Tsuchida S."/>
            <person name="Hayakawa T."/>
        </authorList>
    </citation>
    <scope>NUCLEOTIDE SEQUENCE [LARGE SCALE GENOMIC DNA]</scope>
    <source>
        <strain evidence="3">YZ03</strain>
    </source>
</reference>